<comment type="caution">
    <text evidence="1">The sequence shown here is derived from an EMBL/GenBank/DDBJ whole genome shotgun (WGS) entry which is preliminary data.</text>
</comment>
<dbReference type="AlphaFoldDB" id="A0A835AUV5"/>
<proteinExistence type="predicted"/>
<name>A0A835AUV5_9POAL</name>
<protein>
    <submittedName>
        <fullName evidence="1">Uncharacterized protein</fullName>
    </submittedName>
</protein>
<sequence>MWTVRTRRRNPFPNPDAWQWQHHSFIHAIGVYANPTQQELGHEPTALTMTWSRSRTAY</sequence>
<accession>A0A835AUV5</accession>
<organism evidence="1 2">
    <name type="scientific">Digitaria exilis</name>
    <dbReference type="NCBI Taxonomy" id="1010633"/>
    <lineage>
        <taxon>Eukaryota</taxon>
        <taxon>Viridiplantae</taxon>
        <taxon>Streptophyta</taxon>
        <taxon>Embryophyta</taxon>
        <taxon>Tracheophyta</taxon>
        <taxon>Spermatophyta</taxon>
        <taxon>Magnoliopsida</taxon>
        <taxon>Liliopsida</taxon>
        <taxon>Poales</taxon>
        <taxon>Poaceae</taxon>
        <taxon>PACMAD clade</taxon>
        <taxon>Panicoideae</taxon>
        <taxon>Panicodae</taxon>
        <taxon>Paniceae</taxon>
        <taxon>Anthephorinae</taxon>
        <taxon>Digitaria</taxon>
    </lineage>
</organism>
<evidence type="ECO:0000313" key="1">
    <source>
        <dbReference type="EMBL" id="KAF8673296.1"/>
    </source>
</evidence>
<dbReference type="EMBL" id="JACEFO010002208">
    <property type="protein sequence ID" value="KAF8673296.1"/>
    <property type="molecule type" value="Genomic_DNA"/>
</dbReference>
<keyword evidence="2" id="KW-1185">Reference proteome</keyword>
<reference evidence="1" key="1">
    <citation type="submission" date="2020-07" db="EMBL/GenBank/DDBJ databases">
        <title>Genome sequence and genetic diversity analysis of an under-domesticated orphan crop, white fonio (Digitaria exilis).</title>
        <authorList>
            <person name="Bennetzen J.L."/>
            <person name="Chen S."/>
            <person name="Ma X."/>
            <person name="Wang X."/>
            <person name="Yssel A.E.J."/>
            <person name="Chaluvadi S.R."/>
            <person name="Johnson M."/>
            <person name="Gangashetty P."/>
            <person name="Hamidou F."/>
            <person name="Sanogo M.D."/>
            <person name="Zwaenepoel A."/>
            <person name="Wallace J."/>
            <person name="Van De Peer Y."/>
            <person name="Van Deynze A."/>
        </authorList>
    </citation>
    <scope>NUCLEOTIDE SEQUENCE</scope>
    <source>
        <tissue evidence="1">Leaves</tissue>
    </source>
</reference>
<evidence type="ECO:0000313" key="2">
    <source>
        <dbReference type="Proteomes" id="UP000636709"/>
    </source>
</evidence>
<dbReference type="Proteomes" id="UP000636709">
    <property type="component" value="Unassembled WGS sequence"/>
</dbReference>
<gene>
    <name evidence="1" type="ORF">HU200_048852</name>
</gene>